<evidence type="ECO:0000313" key="6">
    <source>
        <dbReference type="Proteomes" id="UP001143486"/>
    </source>
</evidence>
<feature type="binding site" evidence="4">
    <location>
        <position position="6"/>
    </location>
    <ligand>
        <name>a divalent metal cation</name>
        <dbReference type="ChEBI" id="CHEBI:60240"/>
        <label>1</label>
    </ligand>
</feature>
<protein>
    <submittedName>
        <fullName evidence="5">LuxR family transcriptional regulator</fullName>
    </submittedName>
</protein>
<dbReference type="PANTHER" id="PTHR46124:SF2">
    <property type="entry name" value="D-AMINOACYL-TRNA DEACYLASE"/>
    <property type="match status" value="1"/>
</dbReference>
<dbReference type="GO" id="GO:0046872">
    <property type="term" value="F:metal ion binding"/>
    <property type="evidence" value="ECO:0007669"/>
    <property type="project" value="UniProtKB-KW"/>
</dbReference>
<reference evidence="5" key="1">
    <citation type="journal article" date="2014" name="Int. J. Syst. Evol. Microbiol.">
        <title>Complete genome sequence of Corynebacterium casei LMG S-19264T (=DSM 44701T), isolated from a smear-ripened cheese.</title>
        <authorList>
            <consortium name="US DOE Joint Genome Institute (JGI-PGF)"/>
            <person name="Walter F."/>
            <person name="Albersmeier A."/>
            <person name="Kalinowski J."/>
            <person name="Ruckert C."/>
        </authorList>
    </citation>
    <scope>NUCLEOTIDE SEQUENCE</scope>
    <source>
        <strain evidence="5">VKM B-1513</strain>
    </source>
</reference>
<feature type="binding site" evidence="4">
    <location>
        <position position="92"/>
    </location>
    <ligand>
        <name>a divalent metal cation</name>
        <dbReference type="ChEBI" id="CHEBI:60240"/>
        <label>1</label>
    </ligand>
</feature>
<keyword evidence="3" id="KW-0378">Hydrolase</keyword>
<sequence length="260" mass="28537">MFIDTHVNLHGEQFADDLDAVIERARAAGVERMIAICCRLSDFDAVSAIAEAHDDIYCTIGAHPHHAKDRPDITAGELVEIARHPKVVGIGETGLDFHYGYSPREDQFASLKAHIEAARQTDLPLVLHTREADEAMADLLEEEMGKGAFRPLLHCYTGGADLARRAARLGAWFSASGIVTFKKAEDVRAVFRDEVPDDRVILETDCPYLAPVPHRGKRCEPAFLPDVAAGLAAVKGWTIEECATRTTQAALNLFDRIAKP</sequence>
<organism evidence="5 6">
    <name type="scientific">Maricaulis virginensis</name>
    <dbReference type="NCBI Taxonomy" id="144022"/>
    <lineage>
        <taxon>Bacteria</taxon>
        <taxon>Pseudomonadati</taxon>
        <taxon>Pseudomonadota</taxon>
        <taxon>Alphaproteobacteria</taxon>
        <taxon>Maricaulales</taxon>
        <taxon>Maricaulaceae</taxon>
        <taxon>Maricaulis</taxon>
    </lineage>
</organism>
<reference evidence="5" key="2">
    <citation type="submission" date="2023-01" db="EMBL/GenBank/DDBJ databases">
        <authorList>
            <person name="Sun Q."/>
            <person name="Evtushenko L."/>
        </authorList>
    </citation>
    <scope>NUCLEOTIDE SEQUENCE</scope>
    <source>
        <strain evidence="5">VKM B-1513</strain>
    </source>
</reference>
<evidence type="ECO:0000256" key="1">
    <source>
        <dbReference type="ARBA" id="ARBA00009275"/>
    </source>
</evidence>
<dbReference type="CDD" id="cd01310">
    <property type="entry name" value="TatD_DNAse"/>
    <property type="match status" value="1"/>
</dbReference>
<dbReference type="Pfam" id="PF01026">
    <property type="entry name" value="TatD_DNase"/>
    <property type="match status" value="1"/>
</dbReference>
<name>A0A9W6MN59_9PROT</name>
<dbReference type="GO" id="GO:0005829">
    <property type="term" value="C:cytosol"/>
    <property type="evidence" value="ECO:0007669"/>
    <property type="project" value="TreeGrafter"/>
</dbReference>
<dbReference type="InterPro" id="IPR032466">
    <property type="entry name" value="Metal_Hydrolase"/>
</dbReference>
<dbReference type="RefSeq" id="WP_271186623.1">
    <property type="nucleotide sequence ID" value="NZ_BSFE01000004.1"/>
</dbReference>
<evidence type="ECO:0000256" key="4">
    <source>
        <dbReference type="PIRSR" id="PIRSR005902-1"/>
    </source>
</evidence>
<dbReference type="GO" id="GO:0016788">
    <property type="term" value="F:hydrolase activity, acting on ester bonds"/>
    <property type="evidence" value="ECO:0007669"/>
    <property type="project" value="InterPro"/>
</dbReference>
<evidence type="ECO:0000313" key="5">
    <source>
        <dbReference type="EMBL" id="GLK52255.1"/>
    </source>
</evidence>
<evidence type="ECO:0000256" key="3">
    <source>
        <dbReference type="ARBA" id="ARBA00022801"/>
    </source>
</evidence>
<dbReference type="AlphaFoldDB" id="A0A9W6MN59"/>
<feature type="binding site" evidence="4">
    <location>
        <position position="154"/>
    </location>
    <ligand>
        <name>a divalent metal cation</name>
        <dbReference type="ChEBI" id="CHEBI:60240"/>
        <label>2</label>
    </ligand>
</feature>
<dbReference type="Proteomes" id="UP001143486">
    <property type="component" value="Unassembled WGS sequence"/>
</dbReference>
<dbReference type="NCBIfam" id="TIGR00010">
    <property type="entry name" value="YchF/TatD family DNA exonuclease"/>
    <property type="match status" value="1"/>
</dbReference>
<comment type="caution">
    <text evidence="5">The sequence shown here is derived from an EMBL/GenBank/DDBJ whole genome shotgun (WGS) entry which is preliminary data.</text>
</comment>
<dbReference type="InterPro" id="IPR015991">
    <property type="entry name" value="TatD/YcfH-like"/>
</dbReference>
<dbReference type="PANTHER" id="PTHR46124">
    <property type="entry name" value="D-AMINOACYL-TRNA DEACYLASE"/>
    <property type="match status" value="1"/>
</dbReference>
<dbReference type="PIRSF" id="PIRSF005902">
    <property type="entry name" value="DNase_TatD"/>
    <property type="match status" value="1"/>
</dbReference>
<dbReference type="InterPro" id="IPR001130">
    <property type="entry name" value="TatD-like"/>
</dbReference>
<feature type="binding site" evidence="4">
    <location>
        <position position="128"/>
    </location>
    <ligand>
        <name>a divalent metal cation</name>
        <dbReference type="ChEBI" id="CHEBI:60240"/>
        <label>2</label>
    </ligand>
</feature>
<feature type="binding site" evidence="4">
    <location>
        <position position="205"/>
    </location>
    <ligand>
        <name>a divalent metal cation</name>
        <dbReference type="ChEBI" id="CHEBI:60240"/>
        <label>1</label>
    </ligand>
</feature>
<comment type="similarity">
    <text evidence="1">Belongs to the metallo-dependent hydrolases superfamily. TatD-type hydrolase family.</text>
</comment>
<accession>A0A9W6MN59</accession>
<evidence type="ECO:0000256" key="2">
    <source>
        <dbReference type="ARBA" id="ARBA00022723"/>
    </source>
</evidence>
<dbReference type="Gene3D" id="3.20.20.140">
    <property type="entry name" value="Metal-dependent hydrolases"/>
    <property type="match status" value="1"/>
</dbReference>
<dbReference type="PROSITE" id="PS01090">
    <property type="entry name" value="TATD_2"/>
    <property type="match status" value="1"/>
</dbReference>
<dbReference type="InterPro" id="IPR018228">
    <property type="entry name" value="DNase_TatD-rel_CS"/>
</dbReference>
<gene>
    <name evidence="5" type="ORF">GCM10017621_17630</name>
</gene>
<proteinExistence type="inferred from homology"/>
<dbReference type="GO" id="GO:0004536">
    <property type="term" value="F:DNA nuclease activity"/>
    <property type="evidence" value="ECO:0007669"/>
    <property type="project" value="InterPro"/>
</dbReference>
<keyword evidence="6" id="KW-1185">Reference proteome</keyword>
<keyword evidence="2 4" id="KW-0479">Metal-binding</keyword>
<dbReference type="SUPFAM" id="SSF51556">
    <property type="entry name" value="Metallo-dependent hydrolases"/>
    <property type="match status" value="1"/>
</dbReference>
<dbReference type="EMBL" id="BSFE01000004">
    <property type="protein sequence ID" value="GLK52255.1"/>
    <property type="molecule type" value="Genomic_DNA"/>
</dbReference>
<dbReference type="FunFam" id="3.20.20.140:FF:000005">
    <property type="entry name" value="TatD family hydrolase"/>
    <property type="match status" value="1"/>
</dbReference>